<feature type="domain" description="Glyoxalase-like" evidence="1">
    <location>
        <begin position="12"/>
        <end position="122"/>
    </location>
</feature>
<evidence type="ECO:0000259" key="1">
    <source>
        <dbReference type="Pfam" id="PF18029"/>
    </source>
</evidence>
<gene>
    <name evidence="2" type="ORF">GCM10023195_44410</name>
</gene>
<accession>A0ABP8TKW3</accession>
<evidence type="ECO:0000313" key="3">
    <source>
        <dbReference type="Proteomes" id="UP001500212"/>
    </source>
</evidence>
<reference evidence="3" key="1">
    <citation type="journal article" date="2019" name="Int. J. Syst. Evol. Microbiol.">
        <title>The Global Catalogue of Microorganisms (GCM) 10K type strain sequencing project: providing services to taxonomists for standard genome sequencing and annotation.</title>
        <authorList>
            <consortium name="The Broad Institute Genomics Platform"/>
            <consortium name="The Broad Institute Genome Sequencing Center for Infectious Disease"/>
            <person name="Wu L."/>
            <person name="Ma J."/>
        </authorList>
    </citation>
    <scope>NUCLEOTIDE SEQUENCE [LARGE SCALE GENOMIC DNA]</scope>
    <source>
        <strain evidence="3">JCM 17938</strain>
    </source>
</reference>
<dbReference type="InterPro" id="IPR041581">
    <property type="entry name" value="Glyoxalase_6"/>
</dbReference>
<protein>
    <submittedName>
        <fullName evidence="2">VOC family protein</fullName>
    </submittedName>
</protein>
<dbReference type="InterPro" id="IPR029068">
    <property type="entry name" value="Glyas_Bleomycin-R_OHBP_Dase"/>
</dbReference>
<dbReference type="SUPFAM" id="SSF54593">
    <property type="entry name" value="Glyoxalase/Bleomycin resistance protein/Dihydroxybiphenyl dioxygenase"/>
    <property type="match status" value="1"/>
</dbReference>
<dbReference type="EMBL" id="BAABHJ010000012">
    <property type="protein sequence ID" value="GAA4610667.1"/>
    <property type="molecule type" value="Genomic_DNA"/>
</dbReference>
<organism evidence="2 3">
    <name type="scientific">Actinoallomurus liliacearum</name>
    <dbReference type="NCBI Taxonomy" id="1080073"/>
    <lineage>
        <taxon>Bacteria</taxon>
        <taxon>Bacillati</taxon>
        <taxon>Actinomycetota</taxon>
        <taxon>Actinomycetes</taxon>
        <taxon>Streptosporangiales</taxon>
        <taxon>Thermomonosporaceae</taxon>
        <taxon>Actinoallomurus</taxon>
    </lineage>
</organism>
<evidence type="ECO:0000313" key="2">
    <source>
        <dbReference type="EMBL" id="GAA4610667.1"/>
    </source>
</evidence>
<dbReference type="PANTHER" id="PTHR35908">
    <property type="entry name" value="HYPOTHETICAL FUSION PROTEIN"/>
    <property type="match status" value="1"/>
</dbReference>
<dbReference type="Proteomes" id="UP001500212">
    <property type="component" value="Unassembled WGS sequence"/>
</dbReference>
<name>A0ABP8TKW3_9ACTN</name>
<dbReference type="CDD" id="cd06587">
    <property type="entry name" value="VOC"/>
    <property type="match status" value="1"/>
</dbReference>
<comment type="caution">
    <text evidence="2">The sequence shown here is derived from an EMBL/GenBank/DDBJ whole genome shotgun (WGS) entry which is preliminary data.</text>
</comment>
<keyword evidence="3" id="KW-1185">Reference proteome</keyword>
<dbReference type="Gene3D" id="3.10.180.10">
    <property type="entry name" value="2,3-Dihydroxybiphenyl 1,2-Dioxygenase, domain 1"/>
    <property type="match status" value="1"/>
</dbReference>
<dbReference type="RefSeq" id="WP_345357420.1">
    <property type="nucleotide sequence ID" value="NZ_BAABHJ010000012.1"/>
</dbReference>
<sequence>MSDRPELSLIGFVLDAPDARELADFYRRLLGWETVHDDPEWVKLAPPGGGPSVSFQTAKEYVPPTWPAEPDHQQMMAHLDIRVHDLGAAVAYALAKGAVLAEHQPQERALVCLDPAGHPFCLALPGS</sequence>
<proteinExistence type="predicted"/>
<dbReference type="Pfam" id="PF18029">
    <property type="entry name" value="Glyoxalase_6"/>
    <property type="match status" value="1"/>
</dbReference>
<dbReference type="PANTHER" id="PTHR35908:SF1">
    <property type="entry name" value="CONSERVED PROTEIN"/>
    <property type="match status" value="1"/>
</dbReference>